<dbReference type="RefSeq" id="WP_184933617.1">
    <property type="nucleotide sequence ID" value="NZ_JACHJV010000001.1"/>
</dbReference>
<protein>
    <submittedName>
        <fullName evidence="3">Uncharacterized protein</fullName>
    </submittedName>
</protein>
<organism evidence="3 4">
    <name type="scientific">Kitasatospora kifunensis</name>
    <name type="common">Streptomyces kifunensis</name>
    <dbReference type="NCBI Taxonomy" id="58351"/>
    <lineage>
        <taxon>Bacteria</taxon>
        <taxon>Bacillati</taxon>
        <taxon>Actinomycetota</taxon>
        <taxon>Actinomycetes</taxon>
        <taxon>Kitasatosporales</taxon>
        <taxon>Streptomycetaceae</taxon>
        <taxon>Kitasatospora</taxon>
    </lineage>
</organism>
<name>A0A7W7VT29_KITKI</name>
<gene>
    <name evidence="3" type="ORF">FHR34_000247</name>
</gene>
<keyword evidence="4" id="KW-1185">Reference proteome</keyword>
<proteinExistence type="predicted"/>
<evidence type="ECO:0000313" key="4">
    <source>
        <dbReference type="Proteomes" id="UP000540506"/>
    </source>
</evidence>
<dbReference type="EMBL" id="JACHJV010000001">
    <property type="protein sequence ID" value="MBB4921254.1"/>
    <property type="molecule type" value="Genomic_DNA"/>
</dbReference>
<evidence type="ECO:0000313" key="3">
    <source>
        <dbReference type="EMBL" id="MBB4921254.1"/>
    </source>
</evidence>
<evidence type="ECO:0000256" key="2">
    <source>
        <dbReference type="SAM" id="SignalP"/>
    </source>
</evidence>
<feature type="transmembrane region" description="Helical" evidence="1">
    <location>
        <begin position="98"/>
        <end position="118"/>
    </location>
</feature>
<keyword evidence="1" id="KW-0812">Transmembrane</keyword>
<dbReference type="AlphaFoldDB" id="A0A7W7VT29"/>
<keyword evidence="2" id="KW-0732">Signal</keyword>
<feature type="signal peptide" evidence="2">
    <location>
        <begin position="1"/>
        <end position="34"/>
    </location>
</feature>
<accession>A0A7W7VT29</accession>
<keyword evidence="1" id="KW-1133">Transmembrane helix</keyword>
<dbReference type="Proteomes" id="UP000540506">
    <property type="component" value="Unassembled WGS sequence"/>
</dbReference>
<sequence length="148" mass="14279">MDSRRLRGPGIARLLAVCAVLVGLFLMHGTPATAAAGCHGEPAAGALMPGGAAQAVGSAGSRAAAPADPGSPLALPTAGLPTGGAVCVSTPARGGVPFPAVALLALAVLAGGAAWELTDRQVGAPSHRRRGPPSGGRALLLQVCVART</sequence>
<feature type="chain" id="PRO_5031284035" evidence="2">
    <location>
        <begin position="35"/>
        <end position="148"/>
    </location>
</feature>
<keyword evidence="1" id="KW-0472">Membrane</keyword>
<comment type="caution">
    <text evidence="3">The sequence shown here is derived from an EMBL/GenBank/DDBJ whole genome shotgun (WGS) entry which is preliminary data.</text>
</comment>
<reference evidence="3 4" key="1">
    <citation type="submission" date="2020-08" db="EMBL/GenBank/DDBJ databases">
        <title>Sequencing the genomes of 1000 actinobacteria strains.</title>
        <authorList>
            <person name="Klenk H.-P."/>
        </authorList>
    </citation>
    <scope>NUCLEOTIDE SEQUENCE [LARGE SCALE GENOMIC DNA]</scope>
    <source>
        <strain evidence="3 4">DSM 41654</strain>
    </source>
</reference>
<evidence type="ECO:0000256" key="1">
    <source>
        <dbReference type="SAM" id="Phobius"/>
    </source>
</evidence>